<accession>A0A814V8U9</accession>
<name>A0A814V8U9_9BILA</name>
<organism evidence="2 3">
    <name type="scientific">Adineta steineri</name>
    <dbReference type="NCBI Taxonomy" id="433720"/>
    <lineage>
        <taxon>Eukaryota</taxon>
        <taxon>Metazoa</taxon>
        <taxon>Spiralia</taxon>
        <taxon>Gnathifera</taxon>
        <taxon>Rotifera</taxon>
        <taxon>Eurotatoria</taxon>
        <taxon>Bdelloidea</taxon>
        <taxon>Adinetida</taxon>
        <taxon>Adinetidae</taxon>
        <taxon>Adineta</taxon>
    </lineage>
</organism>
<evidence type="ECO:0000313" key="2">
    <source>
        <dbReference type="EMBL" id="CAF1185788.1"/>
    </source>
</evidence>
<sequence length="95" mass="11239">MLEYQIPKPLSPSSSMPTVEYDDDSDEHQEESKWEWEWEWDENDHDHNGEEEEGIMIVYDNTSDGYNQHTDTDGDITEEWVNIDGTEEWVDVVVD</sequence>
<protein>
    <submittedName>
        <fullName evidence="2">Uncharacterized protein</fullName>
    </submittedName>
</protein>
<comment type="caution">
    <text evidence="2">The sequence shown here is derived from an EMBL/GenBank/DDBJ whole genome shotgun (WGS) entry which is preliminary data.</text>
</comment>
<dbReference type="AlphaFoldDB" id="A0A814V8U9"/>
<gene>
    <name evidence="2" type="ORF">IZO911_LOCUS27737</name>
</gene>
<evidence type="ECO:0000313" key="3">
    <source>
        <dbReference type="Proteomes" id="UP000663860"/>
    </source>
</evidence>
<reference evidence="2" key="1">
    <citation type="submission" date="2021-02" db="EMBL/GenBank/DDBJ databases">
        <authorList>
            <person name="Nowell W R."/>
        </authorList>
    </citation>
    <scope>NUCLEOTIDE SEQUENCE</scope>
</reference>
<dbReference type="Proteomes" id="UP000663860">
    <property type="component" value="Unassembled WGS sequence"/>
</dbReference>
<dbReference type="EMBL" id="CAJNOE010000382">
    <property type="protein sequence ID" value="CAF1185788.1"/>
    <property type="molecule type" value="Genomic_DNA"/>
</dbReference>
<feature type="region of interest" description="Disordered" evidence="1">
    <location>
        <begin position="1"/>
        <end position="33"/>
    </location>
</feature>
<feature type="compositionally biased region" description="Acidic residues" evidence="1">
    <location>
        <begin position="20"/>
        <end position="29"/>
    </location>
</feature>
<evidence type="ECO:0000256" key="1">
    <source>
        <dbReference type="SAM" id="MobiDB-lite"/>
    </source>
</evidence>
<proteinExistence type="predicted"/>